<name>A0A5B0HLL4_9BURK</name>
<evidence type="ECO:0000313" key="2">
    <source>
        <dbReference type="EMBL" id="KAA1015962.1"/>
    </source>
</evidence>
<sequence length="73" mass="7600">MKDIYGNGGGGGKGETGKNAVFDKRGNRLTGAARERELARRQTATKGGRGVAAAKKTASRTSVKAPAIKGRRK</sequence>
<accession>A0A5B0HLL4</accession>
<feature type="region of interest" description="Disordered" evidence="1">
    <location>
        <begin position="1"/>
        <end position="73"/>
    </location>
</feature>
<feature type="compositionally biased region" description="Gly residues" evidence="1">
    <location>
        <begin position="1"/>
        <end position="14"/>
    </location>
</feature>
<dbReference type="Proteomes" id="UP000325273">
    <property type="component" value="Unassembled WGS sequence"/>
</dbReference>
<comment type="caution">
    <text evidence="2">The sequence shown here is derived from an EMBL/GenBank/DDBJ whole genome shotgun (WGS) entry which is preliminary data.</text>
</comment>
<evidence type="ECO:0000313" key="3">
    <source>
        <dbReference type="Proteomes" id="UP000325273"/>
    </source>
</evidence>
<proteinExistence type="predicted"/>
<reference evidence="2 3" key="1">
    <citation type="submission" date="2019-08" db="EMBL/GenBank/DDBJ databases">
        <title>Paraburkholderia sp. DCY113.</title>
        <authorList>
            <person name="Kang J."/>
        </authorList>
    </citation>
    <scope>NUCLEOTIDE SEQUENCE [LARGE SCALE GENOMIC DNA]</scope>
    <source>
        <strain evidence="2 3">DCY113</strain>
    </source>
</reference>
<protein>
    <submittedName>
        <fullName evidence="2">Uncharacterized protein</fullName>
    </submittedName>
</protein>
<organism evidence="2 3">
    <name type="scientific">Paraburkholderia panacisoli</name>
    <dbReference type="NCBI Taxonomy" id="2603818"/>
    <lineage>
        <taxon>Bacteria</taxon>
        <taxon>Pseudomonadati</taxon>
        <taxon>Pseudomonadota</taxon>
        <taxon>Betaproteobacteria</taxon>
        <taxon>Burkholderiales</taxon>
        <taxon>Burkholderiaceae</taxon>
        <taxon>Paraburkholderia</taxon>
    </lineage>
</organism>
<evidence type="ECO:0000256" key="1">
    <source>
        <dbReference type="SAM" id="MobiDB-lite"/>
    </source>
</evidence>
<dbReference type="EMBL" id="VTUZ01000001">
    <property type="protein sequence ID" value="KAA1015962.1"/>
    <property type="molecule type" value="Genomic_DNA"/>
</dbReference>
<dbReference type="AlphaFoldDB" id="A0A5B0HLL4"/>
<dbReference type="RefSeq" id="WP_149668089.1">
    <property type="nucleotide sequence ID" value="NZ_VTUZ01000001.1"/>
</dbReference>
<gene>
    <name evidence="2" type="ORF">FVF58_01005</name>
</gene>
<keyword evidence="3" id="KW-1185">Reference proteome</keyword>